<feature type="transmembrane region" description="Helical" evidence="1">
    <location>
        <begin position="29"/>
        <end position="46"/>
    </location>
</feature>
<protein>
    <submittedName>
        <fullName evidence="2">Uncharacterized protein</fullName>
    </submittedName>
</protein>
<evidence type="ECO:0000313" key="2">
    <source>
        <dbReference type="EMBL" id="MFD2830765.1"/>
    </source>
</evidence>
<evidence type="ECO:0000313" key="3">
    <source>
        <dbReference type="Proteomes" id="UP001597519"/>
    </source>
</evidence>
<dbReference type="Proteomes" id="UP001597519">
    <property type="component" value="Unassembled WGS sequence"/>
</dbReference>
<reference evidence="3" key="1">
    <citation type="journal article" date="2019" name="Int. J. Syst. Evol. Microbiol.">
        <title>The Global Catalogue of Microorganisms (GCM) 10K type strain sequencing project: providing services to taxonomists for standard genome sequencing and annotation.</title>
        <authorList>
            <consortium name="The Broad Institute Genomics Platform"/>
            <consortium name="The Broad Institute Genome Sequencing Center for Infectious Disease"/>
            <person name="Wu L."/>
            <person name="Ma J."/>
        </authorList>
    </citation>
    <scope>NUCLEOTIDE SEQUENCE [LARGE SCALE GENOMIC DNA]</scope>
    <source>
        <strain evidence="3">KCTC 33575</strain>
    </source>
</reference>
<name>A0ABW5WVD1_9STAP</name>
<keyword evidence="1" id="KW-1133">Transmembrane helix</keyword>
<feature type="transmembrane region" description="Helical" evidence="1">
    <location>
        <begin position="58"/>
        <end position="77"/>
    </location>
</feature>
<proteinExistence type="predicted"/>
<sequence>MINKKDKSILNIMIILALCYMLISGSLPAFIYSYIITFIYLVWLTFRRVITKWNKFLSLILYSICLSIQITIAVNMLDNSDSWLGVSLIERLFLMILIFAPLFVDRYIKFNENRDGGR</sequence>
<organism evidence="2 3">
    <name type="scientific">Corticicoccus populi</name>
    <dbReference type="NCBI Taxonomy" id="1812821"/>
    <lineage>
        <taxon>Bacteria</taxon>
        <taxon>Bacillati</taxon>
        <taxon>Bacillota</taxon>
        <taxon>Bacilli</taxon>
        <taxon>Bacillales</taxon>
        <taxon>Staphylococcaceae</taxon>
        <taxon>Corticicoccus</taxon>
    </lineage>
</organism>
<dbReference type="RefSeq" id="WP_377774117.1">
    <property type="nucleotide sequence ID" value="NZ_JBHUOQ010000004.1"/>
</dbReference>
<feature type="transmembrane region" description="Helical" evidence="1">
    <location>
        <begin position="7"/>
        <end position="23"/>
    </location>
</feature>
<keyword evidence="3" id="KW-1185">Reference proteome</keyword>
<keyword evidence="1" id="KW-0472">Membrane</keyword>
<keyword evidence="1" id="KW-0812">Transmembrane</keyword>
<accession>A0ABW5WVD1</accession>
<feature type="transmembrane region" description="Helical" evidence="1">
    <location>
        <begin position="83"/>
        <end position="104"/>
    </location>
</feature>
<comment type="caution">
    <text evidence="2">The sequence shown here is derived from an EMBL/GenBank/DDBJ whole genome shotgun (WGS) entry which is preliminary data.</text>
</comment>
<dbReference type="EMBL" id="JBHUOQ010000004">
    <property type="protein sequence ID" value="MFD2830765.1"/>
    <property type="molecule type" value="Genomic_DNA"/>
</dbReference>
<gene>
    <name evidence="2" type="ORF">ACFSX4_09870</name>
</gene>
<evidence type="ECO:0000256" key="1">
    <source>
        <dbReference type="SAM" id="Phobius"/>
    </source>
</evidence>